<evidence type="ECO:0000256" key="6">
    <source>
        <dbReference type="PIRSR" id="PIRSR038994-1"/>
    </source>
</evidence>
<dbReference type="STRING" id="683125.SAMN05660206_10422"/>
<evidence type="ECO:0000256" key="1">
    <source>
        <dbReference type="ARBA" id="ARBA00010716"/>
    </source>
</evidence>
<feature type="active site" description="Proton donor/acceptor" evidence="6">
    <location>
        <position position="271"/>
    </location>
</feature>
<dbReference type="GO" id="GO:0046872">
    <property type="term" value="F:metal ion binding"/>
    <property type="evidence" value="ECO:0007669"/>
    <property type="project" value="UniProtKB-KW"/>
</dbReference>
<evidence type="ECO:0000256" key="8">
    <source>
        <dbReference type="PIRSR" id="PIRSR038994-3"/>
    </source>
</evidence>
<dbReference type="PANTHER" id="PTHR11113:SF14">
    <property type="entry name" value="N-ACETYLGLUCOSAMINE-6-PHOSPHATE DEACETYLASE"/>
    <property type="match status" value="1"/>
</dbReference>
<sequence>MEEKIALINGRIFDREEVYLKHALLMEGDRIQGVVPKETVPEGYRQVDVNQANICPGLIDLQIYGAGDDLFSAELTPVSLDRIEKRLLQQGCTSFMLTLATNTVAVFKDAIAVFKESRPKVALGLHLEGPFLNPLKRGAHPKELIIPATHSCIQDVLQDADGVVKMMTIAPECVDKECIEALLDNNILLSAGHSMATCQEGVDGFEAGIKAATHLWNAMSPFHHRDVGLPGAVFTHPKAVASIIVDGVHVDFEAVKLSKQLMGERLFLITDAVATCNKGIYRHRLEGDHYVLEDGTLSGSALSLLKAVKNCIEKVDVSLDEAIRMATLYPSRLIGRDDIGSFRIGAKANILVFNADFEVESVYFEGNRIV</sequence>
<comment type="cofactor">
    <cofactor evidence="8">
        <name>a divalent metal cation</name>
        <dbReference type="ChEBI" id="CHEBI:60240"/>
    </cofactor>
    <text evidence="8">Binds 1 divalent metal cation per subunit.</text>
</comment>
<dbReference type="OrthoDB" id="9776488at2"/>
<evidence type="ECO:0000313" key="10">
    <source>
        <dbReference type="EMBL" id="SFS69669.1"/>
    </source>
</evidence>
<feature type="binding site" evidence="7">
    <location>
        <begin position="297"/>
        <end position="299"/>
    </location>
    <ligand>
        <name>substrate</name>
    </ligand>
</feature>
<dbReference type="InterPro" id="IPR006680">
    <property type="entry name" value="Amidohydro-rel"/>
</dbReference>
<evidence type="ECO:0000256" key="4">
    <source>
        <dbReference type="ARBA" id="ARBA00023277"/>
    </source>
</evidence>
<dbReference type="EMBL" id="FOZZ01000004">
    <property type="protein sequence ID" value="SFS69669.1"/>
    <property type="molecule type" value="Genomic_DNA"/>
</dbReference>
<evidence type="ECO:0000256" key="2">
    <source>
        <dbReference type="ARBA" id="ARBA00022723"/>
    </source>
</evidence>
<dbReference type="PIRSF" id="PIRSF038994">
    <property type="entry name" value="NagA"/>
    <property type="match status" value="1"/>
</dbReference>
<accession>A0A1I6RY86</accession>
<dbReference type="Gene3D" id="3.20.20.140">
    <property type="entry name" value="Metal-dependent hydrolases"/>
    <property type="match status" value="1"/>
</dbReference>
<protein>
    <submittedName>
        <fullName evidence="10">N-acetylglucosamine 6-phosphate deacetylase</fullName>
    </submittedName>
</protein>
<dbReference type="InterPro" id="IPR003764">
    <property type="entry name" value="GlcNAc_6-P_deAcase"/>
</dbReference>
<dbReference type="SUPFAM" id="SSF51556">
    <property type="entry name" value="Metallo-dependent hydrolases"/>
    <property type="match status" value="1"/>
</dbReference>
<dbReference type="RefSeq" id="WP_093364648.1">
    <property type="nucleotide sequence ID" value="NZ_FOZZ01000004.1"/>
</dbReference>
<dbReference type="GO" id="GO:0008448">
    <property type="term" value="F:N-acetylglucosamine-6-phosphate deacetylase activity"/>
    <property type="evidence" value="ECO:0007669"/>
    <property type="project" value="InterPro"/>
</dbReference>
<evidence type="ECO:0000256" key="7">
    <source>
        <dbReference type="PIRSR" id="PIRSR038994-2"/>
    </source>
</evidence>
<dbReference type="Gene3D" id="2.30.40.10">
    <property type="entry name" value="Urease, subunit C, domain 1"/>
    <property type="match status" value="1"/>
</dbReference>
<dbReference type="Pfam" id="PF01979">
    <property type="entry name" value="Amidohydro_1"/>
    <property type="match status" value="1"/>
</dbReference>
<comment type="similarity">
    <text evidence="1 5">Belongs to the metallo-dependent hydrolases superfamily. NagA family.</text>
</comment>
<gene>
    <name evidence="10" type="ORF">SAMN05660206_10422</name>
</gene>
<feature type="binding site" evidence="7">
    <location>
        <begin position="217"/>
        <end position="218"/>
    </location>
    <ligand>
        <name>substrate</name>
    </ligand>
</feature>
<feature type="domain" description="Amidohydrolase-related" evidence="9">
    <location>
        <begin position="54"/>
        <end position="367"/>
    </location>
</feature>
<evidence type="ECO:0000256" key="3">
    <source>
        <dbReference type="ARBA" id="ARBA00022801"/>
    </source>
</evidence>
<dbReference type="InterPro" id="IPR032466">
    <property type="entry name" value="Metal_Hydrolase"/>
</dbReference>
<dbReference type="SUPFAM" id="SSF51338">
    <property type="entry name" value="Composite domain of metallo-dependent hydrolases"/>
    <property type="match status" value="1"/>
</dbReference>
<keyword evidence="11" id="KW-1185">Reference proteome</keyword>
<feature type="binding site" evidence="8">
    <location>
        <position position="193"/>
    </location>
    <ligand>
        <name>Zn(2+)</name>
        <dbReference type="ChEBI" id="CHEBI:29105"/>
    </ligand>
</feature>
<dbReference type="Proteomes" id="UP000198785">
    <property type="component" value="Unassembled WGS sequence"/>
</dbReference>
<dbReference type="NCBIfam" id="TIGR00221">
    <property type="entry name" value="nagA"/>
    <property type="match status" value="1"/>
</dbReference>
<name>A0A1I6RY86_9SPHI</name>
<dbReference type="InterPro" id="IPR011059">
    <property type="entry name" value="Metal-dep_hydrolase_composite"/>
</dbReference>
<feature type="binding site" evidence="7">
    <location>
        <position position="225"/>
    </location>
    <ligand>
        <name>substrate</name>
    </ligand>
</feature>
<reference evidence="10 11" key="1">
    <citation type="submission" date="2016-10" db="EMBL/GenBank/DDBJ databases">
        <authorList>
            <person name="de Groot N.N."/>
        </authorList>
    </citation>
    <scope>NUCLEOTIDE SEQUENCE [LARGE SCALE GENOMIC DNA]</scope>
    <source>
        <strain evidence="10 11">DSM 22789</strain>
    </source>
</reference>
<feature type="binding site" evidence="7">
    <location>
        <position position="139"/>
    </location>
    <ligand>
        <name>substrate</name>
    </ligand>
</feature>
<evidence type="ECO:0000256" key="5">
    <source>
        <dbReference type="PIRNR" id="PIRNR038994"/>
    </source>
</evidence>
<keyword evidence="2 8" id="KW-0479">Metal-binding</keyword>
<keyword evidence="3 5" id="KW-0378">Hydrolase</keyword>
<feature type="binding site" evidence="7">
    <location>
        <position position="249"/>
    </location>
    <ligand>
        <name>substrate</name>
    </ligand>
</feature>
<feature type="binding site" evidence="8">
    <location>
        <position position="128"/>
    </location>
    <ligand>
        <name>Zn(2+)</name>
        <dbReference type="ChEBI" id="CHEBI:29105"/>
    </ligand>
</feature>
<evidence type="ECO:0000259" key="9">
    <source>
        <dbReference type="Pfam" id="PF01979"/>
    </source>
</evidence>
<feature type="binding site" evidence="8">
    <location>
        <position position="214"/>
    </location>
    <ligand>
        <name>Zn(2+)</name>
        <dbReference type="ChEBI" id="CHEBI:29105"/>
    </ligand>
</feature>
<keyword evidence="4 5" id="KW-0119">Carbohydrate metabolism</keyword>
<organism evidence="10 11">
    <name type="scientific">Sphingobacterium wenxiniae</name>
    <dbReference type="NCBI Taxonomy" id="683125"/>
    <lineage>
        <taxon>Bacteria</taxon>
        <taxon>Pseudomonadati</taxon>
        <taxon>Bacteroidota</taxon>
        <taxon>Sphingobacteriia</taxon>
        <taxon>Sphingobacteriales</taxon>
        <taxon>Sphingobacteriaceae</taxon>
        <taxon>Sphingobacterium</taxon>
    </lineage>
</organism>
<dbReference type="AlphaFoldDB" id="A0A1I6RY86"/>
<proteinExistence type="inferred from homology"/>
<dbReference type="GO" id="GO:0006046">
    <property type="term" value="P:N-acetylglucosamine catabolic process"/>
    <property type="evidence" value="ECO:0007669"/>
    <property type="project" value="TreeGrafter"/>
</dbReference>
<dbReference type="PANTHER" id="PTHR11113">
    <property type="entry name" value="N-ACETYLGLUCOSAMINE-6-PHOSPHATE DEACETYLASE"/>
    <property type="match status" value="1"/>
</dbReference>
<evidence type="ECO:0000313" key="11">
    <source>
        <dbReference type="Proteomes" id="UP000198785"/>
    </source>
</evidence>